<proteinExistence type="predicted"/>
<evidence type="ECO:0000256" key="2">
    <source>
        <dbReference type="SAM" id="Phobius"/>
    </source>
</evidence>
<name>A0A137REC2_9FLAO</name>
<evidence type="ECO:0000313" key="3">
    <source>
        <dbReference type="EMBL" id="KXN97848.1"/>
    </source>
</evidence>
<reference evidence="3 4" key="2">
    <citation type="journal article" date="2016" name="Int. J. Syst. Evol. Microbiol.">
        <title>Vitellibacter aquimaris sp. nov., a marine bacterium isolated from seawater.</title>
        <authorList>
            <person name="Thevarajoo S."/>
            <person name="Selvaratnam C."/>
            <person name="Goh K.M."/>
            <person name="Hong K.W."/>
            <person name="Chan X.Y."/>
            <person name="Chan K.G."/>
            <person name="Chong C.S."/>
        </authorList>
    </citation>
    <scope>NUCLEOTIDE SEQUENCE [LARGE SCALE GENOMIC DNA]</scope>
    <source>
        <strain evidence="3 4">D-24</strain>
    </source>
</reference>
<organism evidence="3 4">
    <name type="scientific">Aequorivita aquimaris</name>
    <dbReference type="NCBI Taxonomy" id="1548749"/>
    <lineage>
        <taxon>Bacteria</taxon>
        <taxon>Pseudomonadati</taxon>
        <taxon>Bacteroidota</taxon>
        <taxon>Flavobacteriia</taxon>
        <taxon>Flavobacteriales</taxon>
        <taxon>Flavobacteriaceae</taxon>
        <taxon>Aequorivita</taxon>
    </lineage>
</organism>
<dbReference type="AlphaFoldDB" id="A0A137REC2"/>
<sequence length="243" mass="28106">MQTYLCTNCGVINLDNSTNYCVNCNSEFDEEKYKQLTEYAERATKYGYQYRVEYEHQVEKFGKVKSKYSLIDPSNYYQWLAAAALSGIVGTIAYDLVKFVAKQIYKTITSKKTEITDSDKQVLEFISNNAELIKFTNYIRQYYSGNAKIPKEALNAILEEELVHSLINNHKGEFNDVLKKMADDKSDEKPDLAKHFGALYLEAAKSAGKKRKDKPKLNELKESMKVLKKEIKKAKKDKRKRKK</sequence>
<feature type="compositionally biased region" description="Basic residues" evidence="1">
    <location>
        <begin position="230"/>
        <end position="243"/>
    </location>
</feature>
<feature type="transmembrane region" description="Helical" evidence="2">
    <location>
        <begin position="76"/>
        <end position="97"/>
    </location>
</feature>
<keyword evidence="2" id="KW-0812">Transmembrane</keyword>
<dbReference type="OrthoDB" id="1494319at2"/>
<keyword evidence="2" id="KW-0472">Membrane</keyword>
<evidence type="ECO:0000313" key="4">
    <source>
        <dbReference type="Proteomes" id="UP000070138"/>
    </source>
</evidence>
<comment type="caution">
    <text evidence="3">The sequence shown here is derived from an EMBL/GenBank/DDBJ whole genome shotgun (WGS) entry which is preliminary data.</text>
</comment>
<reference evidence="4" key="1">
    <citation type="submission" date="2014-10" db="EMBL/GenBank/DDBJ databases">
        <title>Genome sequencing of Vitellibacter sp. D-24.</title>
        <authorList>
            <person name="Thevarajoo S."/>
            <person name="Selvaratnam C."/>
            <person name="Goh K.M."/>
            <person name="Chong C.S."/>
        </authorList>
    </citation>
    <scope>NUCLEOTIDE SEQUENCE [LARGE SCALE GENOMIC DNA]</scope>
    <source>
        <strain evidence="4">D-24</strain>
    </source>
</reference>
<protein>
    <submittedName>
        <fullName evidence="3">Uncharacterized protein</fullName>
    </submittedName>
</protein>
<dbReference type="Proteomes" id="UP000070138">
    <property type="component" value="Unassembled WGS sequence"/>
</dbReference>
<feature type="compositionally biased region" description="Basic and acidic residues" evidence="1">
    <location>
        <begin position="215"/>
        <end position="229"/>
    </location>
</feature>
<keyword evidence="4" id="KW-1185">Reference proteome</keyword>
<keyword evidence="2" id="KW-1133">Transmembrane helix</keyword>
<evidence type="ECO:0000256" key="1">
    <source>
        <dbReference type="SAM" id="MobiDB-lite"/>
    </source>
</evidence>
<dbReference type="EMBL" id="JRWG01000025">
    <property type="protein sequence ID" value="KXN97848.1"/>
    <property type="molecule type" value="Genomic_DNA"/>
</dbReference>
<accession>A0A137REC2</accession>
<feature type="region of interest" description="Disordered" evidence="1">
    <location>
        <begin position="206"/>
        <end position="243"/>
    </location>
</feature>
<dbReference type="RefSeq" id="WP_062623207.1">
    <property type="nucleotide sequence ID" value="NZ_JRWG01000025.1"/>
</dbReference>
<gene>
    <name evidence="3" type="ORF">LS48_14560</name>
</gene>